<evidence type="ECO:0000259" key="5">
    <source>
        <dbReference type="PROSITE" id="PS51891"/>
    </source>
</evidence>
<organism evidence="6 7">
    <name type="scientific">Litoreibacter roseus</name>
    <dbReference type="NCBI Taxonomy" id="2601869"/>
    <lineage>
        <taxon>Bacteria</taxon>
        <taxon>Pseudomonadati</taxon>
        <taxon>Pseudomonadota</taxon>
        <taxon>Alphaproteobacteria</taxon>
        <taxon>Rhodobacterales</taxon>
        <taxon>Roseobacteraceae</taxon>
        <taxon>Litoreibacter</taxon>
    </lineage>
</organism>
<keyword evidence="4" id="KW-0456">Lyase</keyword>
<gene>
    <name evidence="6" type="ORF">KIN_27940</name>
</gene>
<evidence type="ECO:0000256" key="3">
    <source>
        <dbReference type="ARBA" id="ARBA00022833"/>
    </source>
</evidence>
<evidence type="ECO:0000256" key="4">
    <source>
        <dbReference type="ARBA" id="ARBA00023239"/>
    </source>
</evidence>
<keyword evidence="2" id="KW-0479">Metal-binding</keyword>
<dbReference type="AlphaFoldDB" id="A0A6N6JIR2"/>
<accession>A0A6N6JIR2</accession>
<dbReference type="SUPFAM" id="SSF51316">
    <property type="entry name" value="Mss4-like"/>
    <property type="match status" value="1"/>
</dbReference>
<dbReference type="GO" id="GO:0046872">
    <property type="term" value="F:metal ion binding"/>
    <property type="evidence" value="ECO:0007669"/>
    <property type="project" value="UniProtKB-KW"/>
</dbReference>
<proteinExistence type="inferred from homology"/>
<dbReference type="PROSITE" id="PS51891">
    <property type="entry name" value="CENP_V_GFA"/>
    <property type="match status" value="1"/>
</dbReference>
<protein>
    <recommendedName>
        <fullName evidence="5">CENP-V/GFA domain-containing protein</fullName>
    </recommendedName>
</protein>
<dbReference type="InterPro" id="IPR011057">
    <property type="entry name" value="Mss4-like_sf"/>
</dbReference>
<comment type="caution">
    <text evidence="6">The sequence shown here is derived from an EMBL/GenBank/DDBJ whole genome shotgun (WGS) entry which is preliminary data.</text>
</comment>
<evidence type="ECO:0000313" key="7">
    <source>
        <dbReference type="Proteomes" id="UP000436822"/>
    </source>
</evidence>
<dbReference type="InterPro" id="IPR006913">
    <property type="entry name" value="CENP-V/GFA"/>
</dbReference>
<sequence length="123" mass="13459">MPTLSGRCLCGDVTFDIPSPARFDVCHCVDCRRWHGASPVGIDLTDVTLTSGASALKWYRSSPLAERGFCTTCGSSLFYRMAASPARWSCYLGALENVPPSIGLGSQHFERQRPVQYRVVSTP</sequence>
<name>A0A6N6JIR2_9RHOB</name>
<evidence type="ECO:0000313" key="6">
    <source>
        <dbReference type="EMBL" id="GFE65720.1"/>
    </source>
</evidence>
<evidence type="ECO:0000256" key="1">
    <source>
        <dbReference type="ARBA" id="ARBA00005495"/>
    </source>
</evidence>
<dbReference type="Proteomes" id="UP000436822">
    <property type="component" value="Unassembled WGS sequence"/>
</dbReference>
<keyword evidence="3" id="KW-0862">Zinc</keyword>
<dbReference type="PANTHER" id="PTHR33337">
    <property type="entry name" value="GFA DOMAIN-CONTAINING PROTEIN"/>
    <property type="match status" value="1"/>
</dbReference>
<dbReference type="Pfam" id="PF04828">
    <property type="entry name" value="GFA"/>
    <property type="match status" value="1"/>
</dbReference>
<comment type="similarity">
    <text evidence="1">Belongs to the Gfa family.</text>
</comment>
<reference evidence="6 7" key="1">
    <citation type="submission" date="2019-12" db="EMBL/GenBank/DDBJ databases">
        <title>Litoreibacter badius sp. nov., a novel bacteriochlorophyll a-containing bacterium in the genus Litoreibacter.</title>
        <authorList>
            <person name="Kanamuro M."/>
            <person name="Takabe Y."/>
            <person name="Mori K."/>
            <person name="Takaichi S."/>
            <person name="Hanada S."/>
        </authorList>
    </citation>
    <scope>NUCLEOTIDE SEQUENCE [LARGE SCALE GENOMIC DNA]</scope>
    <source>
        <strain evidence="6 7">K6</strain>
    </source>
</reference>
<dbReference type="Gene3D" id="3.90.1590.10">
    <property type="entry name" value="glutathione-dependent formaldehyde- activating enzyme (gfa)"/>
    <property type="match status" value="1"/>
</dbReference>
<dbReference type="EMBL" id="BLJE01000003">
    <property type="protein sequence ID" value="GFE65720.1"/>
    <property type="molecule type" value="Genomic_DNA"/>
</dbReference>
<keyword evidence="7" id="KW-1185">Reference proteome</keyword>
<dbReference type="GO" id="GO:0016846">
    <property type="term" value="F:carbon-sulfur lyase activity"/>
    <property type="evidence" value="ECO:0007669"/>
    <property type="project" value="InterPro"/>
</dbReference>
<evidence type="ECO:0000256" key="2">
    <source>
        <dbReference type="ARBA" id="ARBA00022723"/>
    </source>
</evidence>
<feature type="domain" description="CENP-V/GFA" evidence="5">
    <location>
        <begin position="4"/>
        <end position="110"/>
    </location>
</feature>
<dbReference type="PANTHER" id="PTHR33337:SF40">
    <property type="entry name" value="CENP-V_GFA DOMAIN-CONTAINING PROTEIN-RELATED"/>
    <property type="match status" value="1"/>
</dbReference>